<evidence type="ECO:0000313" key="3">
    <source>
        <dbReference type="Proteomes" id="UP000034739"/>
    </source>
</evidence>
<protein>
    <recommendedName>
        <fullName evidence="1">ChsH2 C-terminal OB-fold domain-containing protein</fullName>
    </recommendedName>
</protein>
<gene>
    <name evidence="2" type="ORF">UY16_C0014G0019</name>
</gene>
<dbReference type="EMBL" id="LCOY01000014">
    <property type="protein sequence ID" value="KKU88059.1"/>
    <property type="molecule type" value="Genomic_DNA"/>
</dbReference>
<proteinExistence type="predicted"/>
<dbReference type="Proteomes" id="UP000034739">
    <property type="component" value="Unassembled WGS sequence"/>
</dbReference>
<accession>A0A0G1U1V8</accession>
<organism evidence="2 3">
    <name type="scientific">Candidatus Gottesmanbacteria bacterium GW2011_GWA2_47_9</name>
    <dbReference type="NCBI Taxonomy" id="1618445"/>
    <lineage>
        <taxon>Bacteria</taxon>
        <taxon>Candidatus Gottesmaniibacteriota</taxon>
    </lineage>
</organism>
<comment type="caution">
    <text evidence="2">The sequence shown here is derived from an EMBL/GenBank/DDBJ whole genome shotgun (WGS) entry which is preliminary data.</text>
</comment>
<dbReference type="InterPro" id="IPR012340">
    <property type="entry name" value="NA-bd_OB-fold"/>
</dbReference>
<sequence length="104" mass="11312">MNSPVKIWRNQGKIASLLGKKGVIISWTMVRVPPAGFSDQAPYPVVLVQLEGKRIMAQLVDPPVGGQVGKKGLIGMKVITVIRRVVQPSTEGVIPYGIKVKPLW</sequence>
<reference evidence="2 3" key="1">
    <citation type="journal article" date="2015" name="Nature">
        <title>rRNA introns, odd ribosomes, and small enigmatic genomes across a large radiation of phyla.</title>
        <authorList>
            <person name="Brown C.T."/>
            <person name="Hug L.A."/>
            <person name="Thomas B.C."/>
            <person name="Sharon I."/>
            <person name="Castelle C.J."/>
            <person name="Singh A."/>
            <person name="Wilkins M.J."/>
            <person name="Williams K.H."/>
            <person name="Banfield J.F."/>
        </authorList>
    </citation>
    <scope>NUCLEOTIDE SEQUENCE [LARGE SCALE GENOMIC DNA]</scope>
</reference>
<dbReference type="SUPFAM" id="SSF50249">
    <property type="entry name" value="Nucleic acid-binding proteins"/>
    <property type="match status" value="1"/>
</dbReference>
<dbReference type="Pfam" id="PF01796">
    <property type="entry name" value="OB_ChsH2_C"/>
    <property type="match status" value="1"/>
</dbReference>
<name>A0A0G1U1V8_9BACT</name>
<dbReference type="AlphaFoldDB" id="A0A0G1U1V8"/>
<feature type="domain" description="ChsH2 C-terminal OB-fold" evidence="1">
    <location>
        <begin position="18"/>
        <end position="78"/>
    </location>
</feature>
<evidence type="ECO:0000313" key="2">
    <source>
        <dbReference type="EMBL" id="KKU88059.1"/>
    </source>
</evidence>
<evidence type="ECO:0000259" key="1">
    <source>
        <dbReference type="Pfam" id="PF01796"/>
    </source>
</evidence>
<dbReference type="InterPro" id="IPR002878">
    <property type="entry name" value="ChsH2_C"/>
</dbReference>